<name>A0A229RKP3_AMYAL</name>
<dbReference type="Proteomes" id="UP000215563">
    <property type="component" value="Unassembled WGS sequence"/>
</dbReference>
<evidence type="ECO:0000259" key="4">
    <source>
        <dbReference type="Pfam" id="PF20052"/>
    </source>
</evidence>
<evidence type="ECO:0000256" key="1">
    <source>
        <dbReference type="SAM" id="MobiDB-lite"/>
    </source>
</evidence>
<evidence type="ECO:0000259" key="2">
    <source>
        <dbReference type="Pfam" id="PF20013"/>
    </source>
</evidence>
<dbReference type="Pfam" id="PF20014">
    <property type="entry name" value="GAP1-M"/>
    <property type="match status" value="1"/>
</dbReference>
<evidence type="ECO:0000313" key="5">
    <source>
        <dbReference type="EMBL" id="OXM47041.1"/>
    </source>
</evidence>
<feature type="compositionally biased region" description="Basic and acidic residues" evidence="1">
    <location>
        <begin position="792"/>
        <end position="805"/>
    </location>
</feature>
<comment type="caution">
    <text evidence="5">The sequence shown here is derived from an EMBL/GenBank/DDBJ whole genome shotgun (WGS) entry which is preliminary data.</text>
</comment>
<evidence type="ECO:0000313" key="6">
    <source>
        <dbReference type="Proteomes" id="UP000215563"/>
    </source>
</evidence>
<feature type="region of interest" description="Disordered" evidence="1">
    <location>
        <begin position="779"/>
        <end position="816"/>
    </location>
</feature>
<dbReference type="OrthoDB" id="3595182at2"/>
<sequence length="816" mass="89617">MNETEPSRFDSLYYTDCVPGQGLRGGAGFQFQAVSAGVSHDTMSLVQRTSLYEAPVAWMREQRDVADYPPSLTHVHDDGVYATARGRYLGTEANGVREGNQFTHAVATTDPDTYGLVRPAQLWEAPWWAEKAAPTTNCEPVAADPEAGPWGIDAVREWVLGRPDGEEWLLAVQSAFDLVHEPGGRRVLFVGADVTEVLGWISAGTVLMAQRRALRLGFRVFATNPRQSRHDVLAVHDDWAGSFGDPARDNGFVVFNLTTGRHSEIEFTEGARFWVPRFLREDPYDVVDAIELAQRFAGKEARPSASDRSVAAIVTLGETAEGTGHAGDLVRWLADCPAPQPEEVVHPVLEAVLAADPDITALRALPEATEWHGAGRELADRGIRALFEAELAQLTGAVPVVEESGSLAAIAEAAANVVEPERMDELLRLCTRFDVTPNVGGFTEGARRFTGWWVEHKNAPLEPDRWSCREQMIDLLRDELAGLLERPDGPHYRDDIKRFWWEILVETATDVSTPLDSEITASAIAGTDAAYREELIDYVLDSLRSADPETRGHLMWRATFAHSLPSIAELTSLLEKLAPGPLTDWLGDKVGEALDAVIGPRLSVEGLDVLALAYSHGDLPGRPEFADFARQDKGLKDWLAVVAGGRPPRASGLRQITEPIMTARAADITAVFLDRLPVGEAGKLLERSGGTLPAVLLRELPRHWYGSVLTQRADTAVALTFVAVGAPGTTEQLAVKTERALRKWLKQADKQRLARVSRLLDAVDQRVAGEWRQFSGVKEVKPTGQTARAKQRGAEAAKKAEEKKPAWWSRRSNKDR</sequence>
<protein>
    <submittedName>
        <fullName evidence="5">Uncharacterized protein</fullName>
    </submittedName>
</protein>
<dbReference type="InterPro" id="IPR049532">
    <property type="entry name" value="GAP1-like_C"/>
</dbReference>
<dbReference type="RefSeq" id="WP_020629738.1">
    <property type="nucleotide sequence ID" value="NZ_KB913032.1"/>
</dbReference>
<accession>A0A229RKP3</accession>
<dbReference type="InterPro" id="IPR045401">
    <property type="entry name" value="GAP1-M"/>
</dbReference>
<evidence type="ECO:0000259" key="3">
    <source>
        <dbReference type="Pfam" id="PF20014"/>
    </source>
</evidence>
<dbReference type="Pfam" id="PF20013">
    <property type="entry name" value="GAP1-N2"/>
    <property type="match status" value="1"/>
</dbReference>
<dbReference type="EMBL" id="NMQU01000081">
    <property type="protein sequence ID" value="OXM47041.1"/>
    <property type="molecule type" value="Genomic_DNA"/>
</dbReference>
<keyword evidence="6" id="KW-1185">Reference proteome</keyword>
<feature type="domain" description="GTPase-associated protein 1 N-terminal" evidence="2">
    <location>
        <begin position="9"/>
        <end position="142"/>
    </location>
</feature>
<feature type="domain" description="GTPase-associated protein 1-like C-terminal" evidence="4">
    <location>
        <begin position="278"/>
        <end position="771"/>
    </location>
</feature>
<feature type="domain" description="GTPase-associated protein 1 middle" evidence="3">
    <location>
        <begin position="157"/>
        <end position="258"/>
    </location>
</feature>
<proteinExistence type="predicted"/>
<reference evidence="5 6" key="1">
    <citation type="submission" date="2017-07" db="EMBL/GenBank/DDBJ databases">
        <title>Amycolatopsis alba DSM 44262 Genome sequencing and assembly.</title>
        <authorList>
            <person name="Kaur N."/>
            <person name="Mayilraj S."/>
        </authorList>
    </citation>
    <scope>NUCLEOTIDE SEQUENCE [LARGE SCALE GENOMIC DNA]</scope>
    <source>
        <strain evidence="5 6">DSM 44262</strain>
    </source>
</reference>
<dbReference type="Pfam" id="PF20052">
    <property type="entry name" value="GAP1-C"/>
    <property type="match status" value="1"/>
</dbReference>
<dbReference type="InterPro" id="IPR045402">
    <property type="entry name" value="GAP1-N2"/>
</dbReference>
<dbReference type="AlphaFoldDB" id="A0A229RKP3"/>
<organism evidence="5 6">
    <name type="scientific">Amycolatopsis alba DSM 44262</name>
    <dbReference type="NCBI Taxonomy" id="1125972"/>
    <lineage>
        <taxon>Bacteria</taxon>
        <taxon>Bacillati</taxon>
        <taxon>Actinomycetota</taxon>
        <taxon>Actinomycetes</taxon>
        <taxon>Pseudonocardiales</taxon>
        <taxon>Pseudonocardiaceae</taxon>
        <taxon>Amycolatopsis</taxon>
    </lineage>
</organism>
<gene>
    <name evidence="5" type="ORF">CFP75_25535</name>
</gene>